<dbReference type="EMBL" id="RAWK01000045">
    <property type="protein sequence ID" value="RKH70208.1"/>
    <property type="molecule type" value="Genomic_DNA"/>
</dbReference>
<evidence type="ECO:0000313" key="4">
    <source>
        <dbReference type="Proteomes" id="UP000267003"/>
    </source>
</evidence>
<sequence length="476" mass="50389">MGATLPGFAFPRGPWRLPPMSIRSFRGSAACAALGLLTLSACGSGDDTDPSSRRFRVRIENVAPFQQLKSGRFDTKLSGTSPGPLAPGDTYEFSFTAGLNHRLSFATMFGASNDWFFGTEPQGIPLYSADGQPLTGNITSRVILWDAGTEVDEEPAVGAHTGPKQGTSTDGPGIKDFNPKVHRVGTRPVLSSGVPFALPDLTTMIRVQLAHDAATRRFSVRIENVSDDRNTLSTSEGIKPVRISPGVWTVTAGSEPLFTEGAPDRGQGLEALAEGGDATPLHTWLTPLNGVATPLSPGVFAVHNAAAPLFMEGAPDRGQGLEALAETGDAMKLASAFATTPPAGVSTSGTFNTPVDASSPGPLLPGHAYEFTVTARPAERLSFATMFGQSNDWFFGTDEQGIALFDKNNTPLTGDITAKVYLWDVGTELDEEPGVGPHQGAPEWTLDTDKTVRRVPPSRYGTPLSQHLRVTVTEAN</sequence>
<gene>
    <name evidence="3" type="ORF">D7W81_09680</name>
</gene>
<dbReference type="Pfam" id="PF06468">
    <property type="entry name" value="Spond_N"/>
    <property type="match status" value="1"/>
</dbReference>
<dbReference type="InterPro" id="IPR038678">
    <property type="entry name" value="Spondin_N_sf"/>
</dbReference>
<evidence type="ECO:0000256" key="1">
    <source>
        <dbReference type="SAM" id="MobiDB-lite"/>
    </source>
</evidence>
<evidence type="ECO:0000313" key="3">
    <source>
        <dbReference type="EMBL" id="RKH70208.1"/>
    </source>
</evidence>
<keyword evidence="4" id="KW-1185">Reference proteome</keyword>
<feature type="region of interest" description="Disordered" evidence="1">
    <location>
        <begin position="155"/>
        <end position="174"/>
    </location>
</feature>
<proteinExistence type="predicted"/>
<dbReference type="InterPro" id="IPR009465">
    <property type="entry name" value="Spondin_N"/>
</dbReference>
<dbReference type="NCBIfam" id="NF038123">
    <property type="entry name" value="NF038123_dom"/>
    <property type="match status" value="2"/>
</dbReference>
<dbReference type="Gene3D" id="2.60.40.2130">
    <property type="entry name" value="F-spondin domain"/>
    <property type="match status" value="2"/>
</dbReference>
<evidence type="ECO:0000259" key="2">
    <source>
        <dbReference type="Pfam" id="PF06468"/>
    </source>
</evidence>
<reference evidence="4" key="1">
    <citation type="submission" date="2018-09" db="EMBL/GenBank/DDBJ databases">
        <authorList>
            <person name="Livingstone P.G."/>
            <person name="Whitworth D.E."/>
        </authorList>
    </citation>
    <scope>NUCLEOTIDE SEQUENCE [LARGE SCALE GENOMIC DNA]</scope>
    <source>
        <strain evidence="4">AB050A</strain>
    </source>
</reference>
<protein>
    <recommendedName>
        <fullName evidence="2">Spondin domain-containing protein</fullName>
    </recommendedName>
</protein>
<dbReference type="AlphaFoldDB" id="A0A3A8QR35"/>
<comment type="caution">
    <text evidence="3">The sequence shown here is derived from an EMBL/GenBank/DDBJ whole genome shotgun (WGS) entry which is preliminary data.</text>
</comment>
<accession>A0A3A8QR35</accession>
<name>A0A3A8QR35_9BACT</name>
<feature type="domain" description="Spondin" evidence="2">
    <location>
        <begin position="301"/>
        <end position="428"/>
    </location>
</feature>
<organism evidence="3 4">
    <name type="scientific">Corallococcus aberystwythensis</name>
    <dbReference type="NCBI Taxonomy" id="2316722"/>
    <lineage>
        <taxon>Bacteria</taxon>
        <taxon>Pseudomonadati</taxon>
        <taxon>Myxococcota</taxon>
        <taxon>Myxococcia</taxon>
        <taxon>Myxococcales</taxon>
        <taxon>Cystobacterineae</taxon>
        <taxon>Myxococcaceae</taxon>
        <taxon>Corallococcus</taxon>
    </lineage>
</organism>
<dbReference type="Proteomes" id="UP000267003">
    <property type="component" value="Unassembled WGS sequence"/>
</dbReference>